<dbReference type="RefSeq" id="WP_264714776.1">
    <property type="nucleotide sequence ID" value="NZ_JAPDNT010000014.1"/>
</dbReference>
<dbReference type="GO" id="GO:0005507">
    <property type="term" value="F:copper ion binding"/>
    <property type="evidence" value="ECO:0007669"/>
    <property type="project" value="TreeGrafter"/>
</dbReference>
<comment type="catalytic activity">
    <reaction evidence="8">
        <text>adenosine + phosphate = alpha-D-ribose 1-phosphate + adenine</text>
        <dbReference type="Rhea" id="RHEA:27642"/>
        <dbReference type="ChEBI" id="CHEBI:16335"/>
        <dbReference type="ChEBI" id="CHEBI:16708"/>
        <dbReference type="ChEBI" id="CHEBI:43474"/>
        <dbReference type="ChEBI" id="CHEBI:57720"/>
        <dbReference type="EC" id="2.4.2.1"/>
    </reaction>
    <physiologicalReaction direction="left-to-right" evidence="8">
        <dbReference type="Rhea" id="RHEA:27643"/>
    </physiologicalReaction>
</comment>
<dbReference type="PANTHER" id="PTHR30616:SF2">
    <property type="entry name" value="PURINE NUCLEOSIDE PHOSPHORYLASE LACC1"/>
    <property type="match status" value="1"/>
</dbReference>
<evidence type="ECO:0000256" key="10">
    <source>
        <dbReference type="RuleBase" id="RU361274"/>
    </source>
</evidence>
<evidence type="ECO:0000256" key="1">
    <source>
        <dbReference type="ARBA" id="ARBA00000553"/>
    </source>
</evidence>
<dbReference type="InterPro" id="IPR003730">
    <property type="entry name" value="Cu_polyphenol_OxRdtase"/>
</dbReference>
<dbReference type="InterPro" id="IPR011324">
    <property type="entry name" value="Cytotoxic_necrot_fac-like_cat"/>
</dbReference>
<dbReference type="GO" id="GO:0017061">
    <property type="term" value="F:S-methyl-5-thioadenosine phosphorylase activity"/>
    <property type="evidence" value="ECO:0007669"/>
    <property type="project" value="UniProtKB-EC"/>
</dbReference>
<evidence type="ECO:0000313" key="11">
    <source>
        <dbReference type="EMBL" id="MCW3476037.1"/>
    </source>
</evidence>
<dbReference type="CDD" id="cd16833">
    <property type="entry name" value="YfiH"/>
    <property type="match status" value="1"/>
</dbReference>
<comment type="catalytic activity">
    <reaction evidence="7">
        <text>adenosine + H2O + H(+) = inosine + NH4(+)</text>
        <dbReference type="Rhea" id="RHEA:24408"/>
        <dbReference type="ChEBI" id="CHEBI:15377"/>
        <dbReference type="ChEBI" id="CHEBI:15378"/>
        <dbReference type="ChEBI" id="CHEBI:16335"/>
        <dbReference type="ChEBI" id="CHEBI:17596"/>
        <dbReference type="ChEBI" id="CHEBI:28938"/>
        <dbReference type="EC" id="3.5.4.4"/>
    </reaction>
    <physiologicalReaction direction="left-to-right" evidence="7">
        <dbReference type="Rhea" id="RHEA:24409"/>
    </physiologicalReaction>
</comment>
<dbReference type="NCBIfam" id="TIGR00726">
    <property type="entry name" value="peptidoglycan editing factor PgeF"/>
    <property type="match status" value="1"/>
</dbReference>
<evidence type="ECO:0000313" key="12">
    <source>
        <dbReference type="Proteomes" id="UP001165679"/>
    </source>
</evidence>
<proteinExistence type="inferred from homology"/>
<dbReference type="Proteomes" id="UP001165679">
    <property type="component" value="Unassembled WGS sequence"/>
</dbReference>
<keyword evidence="6" id="KW-0862">Zinc</keyword>
<comment type="catalytic activity">
    <reaction evidence="9">
        <text>S-methyl-5'-thioadenosine + phosphate = 5-(methylsulfanyl)-alpha-D-ribose 1-phosphate + adenine</text>
        <dbReference type="Rhea" id="RHEA:11852"/>
        <dbReference type="ChEBI" id="CHEBI:16708"/>
        <dbReference type="ChEBI" id="CHEBI:17509"/>
        <dbReference type="ChEBI" id="CHEBI:43474"/>
        <dbReference type="ChEBI" id="CHEBI:58533"/>
        <dbReference type="EC" id="2.4.2.28"/>
    </reaction>
    <physiologicalReaction direction="left-to-right" evidence="9">
        <dbReference type="Rhea" id="RHEA:11853"/>
    </physiologicalReaction>
</comment>
<evidence type="ECO:0000256" key="7">
    <source>
        <dbReference type="ARBA" id="ARBA00047989"/>
    </source>
</evidence>
<dbReference type="GO" id="GO:0016787">
    <property type="term" value="F:hydrolase activity"/>
    <property type="evidence" value="ECO:0007669"/>
    <property type="project" value="UniProtKB-KW"/>
</dbReference>
<keyword evidence="5" id="KW-0378">Hydrolase</keyword>
<comment type="catalytic activity">
    <reaction evidence="1">
        <text>inosine + phosphate = alpha-D-ribose 1-phosphate + hypoxanthine</text>
        <dbReference type="Rhea" id="RHEA:27646"/>
        <dbReference type="ChEBI" id="CHEBI:17368"/>
        <dbReference type="ChEBI" id="CHEBI:17596"/>
        <dbReference type="ChEBI" id="CHEBI:43474"/>
        <dbReference type="ChEBI" id="CHEBI:57720"/>
        <dbReference type="EC" id="2.4.2.1"/>
    </reaction>
    <physiologicalReaction direction="left-to-right" evidence="1">
        <dbReference type="Rhea" id="RHEA:27647"/>
    </physiologicalReaction>
</comment>
<dbReference type="InterPro" id="IPR038371">
    <property type="entry name" value="Cu_polyphenol_OxRdtase_sf"/>
</dbReference>
<evidence type="ECO:0000256" key="3">
    <source>
        <dbReference type="ARBA" id="ARBA00022679"/>
    </source>
</evidence>
<evidence type="ECO:0000256" key="5">
    <source>
        <dbReference type="ARBA" id="ARBA00022801"/>
    </source>
</evidence>
<sequence length="257" mass="26084">MNSPHSTAEAVTAGLPVRHGFFTRRGGVSEGPFASLNCSLSGQDSRDNVLANRALAARSLGADPACMVGLTQVHGTEAVPVETPWAPGAGPRADAAVTDRPGLALGIVTADCAPVLFADATAGVVGAAHAGWRGAVAGVLEATLAAMAALGADPARVVAAVGPCIGQDSYEVAADLRDAVLARDPGDARFFAAGRRPERWQFDLAGYCAARLRAAGAGTVTVSGLDTLAEEARFFSHRRRTLAGGGPIGHQISVIVL</sequence>
<dbReference type="Pfam" id="PF02578">
    <property type="entry name" value="Cu-oxidase_4"/>
    <property type="match status" value="1"/>
</dbReference>
<reference evidence="11" key="2">
    <citation type="submission" date="2022-10" db="EMBL/GenBank/DDBJ databases">
        <authorList>
            <person name="Trinh H.N."/>
        </authorList>
    </citation>
    <scope>NUCLEOTIDE SEQUENCE</scope>
    <source>
        <strain evidence="11">RN2-1</strain>
    </source>
</reference>
<keyword evidence="3" id="KW-0808">Transferase</keyword>
<accession>A0AA41YVA3</accession>
<dbReference type="PANTHER" id="PTHR30616">
    <property type="entry name" value="UNCHARACTERIZED PROTEIN YFIH"/>
    <property type="match status" value="1"/>
</dbReference>
<evidence type="ECO:0000256" key="2">
    <source>
        <dbReference type="ARBA" id="ARBA00007353"/>
    </source>
</evidence>
<evidence type="ECO:0000256" key="6">
    <source>
        <dbReference type="ARBA" id="ARBA00022833"/>
    </source>
</evidence>
<evidence type="ECO:0000256" key="8">
    <source>
        <dbReference type="ARBA" id="ARBA00048968"/>
    </source>
</evidence>
<name>A0AA41YVA3_9PROT</name>
<comment type="similarity">
    <text evidence="2 10">Belongs to the purine nucleoside phosphorylase YfiH/LACC1 family.</text>
</comment>
<evidence type="ECO:0000256" key="4">
    <source>
        <dbReference type="ARBA" id="ARBA00022723"/>
    </source>
</evidence>
<dbReference type="SUPFAM" id="SSF64438">
    <property type="entry name" value="CNF1/YfiH-like putative cysteine hydrolases"/>
    <property type="match status" value="1"/>
</dbReference>
<evidence type="ECO:0000256" key="9">
    <source>
        <dbReference type="ARBA" id="ARBA00049893"/>
    </source>
</evidence>
<organism evidence="11 12">
    <name type="scientific">Limobrevibacterium gyesilva</name>
    <dbReference type="NCBI Taxonomy" id="2991712"/>
    <lineage>
        <taxon>Bacteria</taxon>
        <taxon>Pseudomonadati</taxon>
        <taxon>Pseudomonadota</taxon>
        <taxon>Alphaproteobacteria</taxon>
        <taxon>Acetobacterales</taxon>
        <taxon>Acetobacteraceae</taxon>
        <taxon>Limobrevibacterium</taxon>
    </lineage>
</organism>
<gene>
    <name evidence="11" type="primary">pgeF</name>
    <name evidence="11" type="ORF">OL599_15770</name>
</gene>
<keyword evidence="12" id="KW-1185">Reference proteome</keyword>
<protein>
    <recommendedName>
        <fullName evidence="10">Purine nucleoside phosphorylase</fullName>
    </recommendedName>
</protein>
<reference evidence="11" key="1">
    <citation type="submission" date="2022-09" db="EMBL/GenBank/DDBJ databases">
        <title>Rhodovastum sp. nov. RN2-1 isolated from soil in Seongnam, South Korea.</title>
        <authorList>
            <person name="Le N.T."/>
        </authorList>
    </citation>
    <scope>NUCLEOTIDE SEQUENCE</scope>
    <source>
        <strain evidence="11">RN2-1</strain>
    </source>
</reference>
<dbReference type="Gene3D" id="3.60.140.10">
    <property type="entry name" value="CNF1/YfiH-like putative cysteine hydrolases"/>
    <property type="match status" value="1"/>
</dbReference>
<dbReference type="EMBL" id="JAPDNT010000014">
    <property type="protein sequence ID" value="MCW3476037.1"/>
    <property type="molecule type" value="Genomic_DNA"/>
</dbReference>
<comment type="caution">
    <text evidence="11">The sequence shown here is derived from an EMBL/GenBank/DDBJ whole genome shotgun (WGS) entry which is preliminary data.</text>
</comment>
<dbReference type="AlphaFoldDB" id="A0AA41YVA3"/>
<keyword evidence="4" id="KW-0479">Metal-binding</keyword>